<dbReference type="EMBL" id="JBHTGP010000018">
    <property type="protein sequence ID" value="MFD0689920.1"/>
    <property type="molecule type" value="Genomic_DNA"/>
</dbReference>
<organism evidence="2 3">
    <name type="scientific">Actinomadura fibrosa</name>
    <dbReference type="NCBI Taxonomy" id="111802"/>
    <lineage>
        <taxon>Bacteria</taxon>
        <taxon>Bacillati</taxon>
        <taxon>Actinomycetota</taxon>
        <taxon>Actinomycetes</taxon>
        <taxon>Streptosporangiales</taxon>
        <taxon>Thermomonosporaceae</taxon>
        <taxon>Actinomadura</taxon>
    </lineage>
</organism>
<reference evidence="3" key="1">
    <citation type="journal article" date="2019" name="Int. J. Syst. Evol. Microbiol.">
        <title>The Global Catalogue of Microorganisms (GCM) 10K type strain sequencing project: providing services to taxonomists for standard genome sequencing and annotation.</title>
        <authorList>
            <consortium name="The Broad Institute Genomics Platform"/>
            <consortium name="The Broad Institute Genome Sequencing Center for Infectious Disease"/>
            <person name="Wu L."/>
            <person name="Ma J."/>
        </authorList>
    </citation>
    <scope>NUCLEOTIDE SEQUENCE [LARGE SCALE GENOMIC DNA]</scope>
    <source>
        <strain evidence="3">JCM 9371</strain>
    </source>
</reference>
<dbReference type="InterPro" id="IPR012348">
    <property type="entry name" value="RNR-like"/>
</dbReference>
<dbReference type="RefSeq" id="WP_131758991.1">
    <property type="nucleotide sequence ID" value="NZ_CAACUY010000065.1"/>
</dbReference>
<dbReference type="InterPro" id="IPR009078">
    <property type="entry name" value="Ferritin-like_SF"/>
</dbReference>
<dbReference type="InterPro" id="IPR000358">
    <property type="entry name" value="RNR_small_fam"/>
</dbReference>
<accession>A0ABW2XVU6</accession>
<keyword evidence="3" id="KW-1185">Reference proteome</keyword>
<dbReference type="SUPFAM" id="SSF47240">
    <property type="entry name" value="Ferritin-like"/>
    <property type="match status" value="1"/>
</dbReference>
<evidence type="ECO:0000256" key="1">
    <source>
        <dbReference type="ARBA" id="ARBA00001962"/>
    </source>
</evidence>
<comment type="cofactor">
    <cofactor evidence="1">
        <name>Fe cation</name>
        <dbReference type="ChEBI" id="CHEBI:24875"/>
    </cofactor>
</comment>
<gene>
    <name evidence="2" type="ORF">ACFQZM_35900</name>
</gene>
<dbReference type="Gene3D" id="1.10.620.20">
    <property type="entry name" value="Ribonucleotide Reductase, subunit A"/>
    <property type="match status" value="1"/>
</dbReference>
<dbReference type="Proteomes" id="UP001597063">
    <property type="component" value="Unassembled WGS sequence"/>
</dbReference>
<proteinExistence type="predicted"/>
<protein>
    <submittedName>
        <fullName evidence="2">Ribonucleotide-diphosphate reductase subunit beta</fullName>
    </submittedName>
</protein>
<evidence type="ECO:0000313" key="2">
    <source>
        <dbReference type="EMBL" id="MFD0689920.1"/>
    </source>
</evidence>
<name>A0ABW2XVU6_9ACTN</name>
<sequence length="330" mass="36321">MSGDGTRVVHILDPVSDGRARRLPTPRALYDRWERQQWSIAETRVARDRPVWEALRPFARGALMEALSELEVGEVAVTRTLSTLVTHAPGDADRTFLSTQVADEARHAQFFQDYLRHAAGRDDAARERDEEESAYGRLFEPRLRASVRAVEDSGGDRAAWHVAVIDYHLLTEGVLAAAALHGTRRLARRSGMAALGEGLDNVVRDESRHFTYGLAVTRDAVDRGLAGLVADTYVQGCRLMARVLVNPGRRAVAPVIGSALLQRARLTRAQWDAAEERALRQLRLIGLQDRRAQVAAAWGEGRAAALAEYEDIWKAPHPVAVLAAAPPDPA</sequence>
<evidence type="ECO:0000313" key="3">
    <source>
        <dbReference type="Proteomes" id="UP001597063"/>
    </source>
</evidence>
<comment type="caution">
    <text evidence="2">The sequence shown here is derived from an EMBL/GenBank/DDBJ whole genome shotgun (WGS) entry which is preliminary data.</text>
</comment>
<dbReference type="Pfam" id="PF00268">
    <property type="entry name" value="Ribonuc_red_sm"/>
    <property type="match status" value="1"/>
</dbReference>